<dbReference type="InterPro" id="IPR010359">
    <property type="entry name" value="IrrE_HExxH"/>
</dbReference>
<dbReference type="PANTHER" id="PTHR43236">
    <property type="entry name" value="ANTITOXIN HIGA1"/>
    <property type="match status" value="1"/>
</dbReference>
<protein>
    <submittedName>
        <fullName evidence="2">ImmA/IrrE family metallo-endopeptidase</fullName>
    </submittedName>
</protein>
<reference evidence="2 3" key="1">
    <citation type="submission" date="2024-12" db="EMBL/GenBank/DDBJ databases">
        <authorList>
            <person name="Hu S."/>
        </authorList>
    </citation>
    <scope>NUCLEOTIDE SEQUENCE [LARGE SCALE GENOMIC DNA]</scope>
    <source>
        <strain evidence="2 3">P-25</strain>
    </source>
</reference>
<organism evidence="2 3">
    <name type="scientific">Pedobacter helvus</name>
    <dbReference type="NCBI Taxonomy" id="2563444"/>
    <lineage>
        <taxon>Bacteria</taxon>
        <taxon>Pseudomonadati</taxon>
        <taxon>Bacteroidota</taxon>
        <taxon>Sphingobacteriia</taxon>
        <taxon>Sphingobacteriales</taxon>
        <taxon>Sphingobacteriaceae</taxon>
        <taxon>Pedobacter</taxon>
    </lineage>
</organism>
<evidence type="ECO:0000313" key="2">
    <source>
        <dbReference type="EMBL" id="MFN0292828.1"/>
    </source>
</evidence>
<proteinExistence type="predicted"/>
<name>A0ABW9JM73_9SPHI</name>
<dbReference type="RefSeq" id="WP_138728588.1">
    <property type="nucleotide sequence ID" value="NZ_SRMP02000034.1"/>
</dbReference>
<dbReference type="Gene3D" id="1.10.10.2910">
    <property type="match status" value="1"/>
</dbReference>
<evidence type="ECO:0000259" key="1">
    <source>
        <dbReference type="Pfam" id="PF06114"/>
    </source>
</evidence>
<evidence type="ECO:0000313" key="3">
    <source>
        <dbReference type="Proteomes" id="UP001517367"/>
    </source>
</evidence>
<keyword evidence="3" id="KW-1185">Reference proteome</keyword>
<dbReference type="Pfam" id="PF06114">
    <property type="entry name" value="Peptidase_M78"/>
    <property type="match status" value="1"/>
</dbReference>
<dbReference type="EMBL" id="SRMP02000034">
    <property type="protein sequence ID" value="MFN0292828.1"/>
    <property type="molecule type" value="Genomic_DNA"/>
</dbReference>
<gene>
    <name evidence="2" type="ORF">E5L68_015640</name>
</gene>
<dbReference type="PANTHER" id="PTHR43236:SF2">
    <property type="entry name" value="BLL0069 PROTEIN"/>
    <property type="match status" value="1"/>
</dbReference>
<dbReference type="InterPro" id="IPR052345">
    <property type="entry name" value="Rad_response_metalloprotease"/>
</dbReference>
<dbReference type="Proteomes" id="UP001517367">
    <property type="component" value="Unassembled WGS sequence"/>
</dbReference>
<accession>A0ABW9JM73</accession>
<feature type="domain" description="IrrE N-terminal-like" evidence="1">
    <location>
        <begin position="29"/>
        <end position="160"/>
    </location>
</feature>
<comment type="caution">
    <text evidence="2">The sequence shown here is derived from an EMBL/GenBank/DDBJ whole genome shotgun (WGS) entry which is preliminary data.</text>
</comment>
<sequence>MKYIEEKAEDLLTQLKVNKLPINPKVCAEKLNLTVEAAMLEDDISGIFLAENSEYYIIYNKNEGTLRQRFTIAHELGHFILHKDLGVFVDRKSTALYRNSSSATGEVLKEREANAFAAALLMPRILIEKELDAISESEDIIEILADKFKVSKPAMSFRLSNLGYELF</sequence>